<keyword evidence="4" id="KW-0677">Repeat</keyword>
<dbReference type="Gene3D" id="2.130.10.10">
    <property type="entry name" value="YVTN repeat-like/Quinoprotein amine dehydrogenase"/>
    <property type="match status" value="2"/>
</dbReference>
<dbReference type="Proteomes" id="UP000612746">
    <property type="component" value="Unassembled WGS sequence"/>
</dbReference>
<evidence type="ECO:0000256" key="3">
    <source>
        <dbReference type="ARBA" id="ARBA00022574"/>
    </source>
</evidence>
<dbReference type="PROSITE" id="PS50294">
    <property type="entry name" value="WD_REPEATS_REGION"/>
    <property type="match status" value="3"/>
</dbReference>
<protein>
    <recommendedName>
        <fullName evidence="7">U3 small nucleolar RNA-associated protein 15 C-terminal domain-containing protein</fullName>
    </recommendedName>
</protein>
<dbReference type="EMBL" id="JAEPRA010000010">
    <property type="protein sequence ID" value="KAG2179535.1"/>
    <property type="molecule type" value="Genomic_DNA"/>
</dbReference>
<comment type="subcellular location">
    <subcellularLocation>
        <location evidence="1">Nucleus</location>
        <location evidence="1">Nucleolus</location>
    </subcellularLocation>
</comment>
<dbReference type="SMART" id="SM00320">
    <property type="entry name" value="WD40"/>
    <property type="match status" value="7"/>
</dbReference>
<feature type="repeat" description="WD" evidence="6">
    <location>
        <begin position="160"/>
        <end position="202"/>
    </location>
</feature>
<dbReference type="InterPro" id="IPR015943">
    <property type="entry name" value="WD40/YVTN_repeat-like_dom_sf"/>
</dbReference>
<reference evidence="8" key="1">
    <citation type="submission" date="2020-12" db="EMBL/GenBank/DDBJ databases">
        <title>Metabolic potential, ecology and presence of endohyphal bacteria is reflected in genomic diversity of Mucoromycotina.</title>
        <authorList>
            <person name="Muszewska A."/>
            <person name="Okrasinska A."/>
            <person name="Steczkiewicz K."/>
            <person name="Drgas O."/>
            <person name="Orlowska M."/>
            <person name="Perlinska-Lenart U."/>
            <person name="Aleksandrzak-Piekarczyk T."/>
            <person name="Szatraj K."/>
            <person name="Zielenkiewicz U."/>
            <person name="Pilsyk S."/>
            <person name="Malc E."/>
            <person name="Mieczkowski P."/>
            <person name="Kruszewska J.S."/>
            <person name="Biernat P."/>
            <person name="Pawlowska J."/>
        </authorList>
    </citation>
    <scope>NUCLEOTIDE SEQUENCE</scope>
    <source>
        <strain evidence="8">WA0000051536</strain>
    </source>
</reference>
<evidence type="ECO:0000256" key="2">
    <source>
        <dbReference type="ARBA" id="ARBA00022552"/>
    </source>
</evidence>
<dbReference type="Pfam" id="PF09384">
    <property type="entry name" value="UTP15_C"/>
    <property type="match status" value="1"/>
</dbReference>
<evidence type="ECO:0000256" key="4">
    <source>
        <dbReference type="ARBA" id="ARBA00022737"/>
    </source>
</evidence>
<dbReference type="AlphaFoldDB" id="A0A8H7PTP4"/>
<evidence type="ECO:0000256" key="5">
    <source>
        <dbReference type="ARBA" id="ARBA00023242"/>
    </source>
</evidence>
<dbReference type="InterPro" id="IPR036322">
    <property type="entry name" value="WD40_repeat_dom_sf"/>
</dbReference>
<evidence type="ECO:0000313" key="9">
    <source>
        <dbReference type="Proteomes" id="UP000612746"/>
    </source>
</evidence>
<keyword evidence="3 6" id="KW-0853">WD repeat</keyword>
<dbReference type="InterPro" id="IPR019775">
    <property type="entry name" value="WD40_repeat_CS"/>
</dbReference>
<dbReference type="GO" id="GO:0006364">
    <property type="term" value="P:rRNA processing"/>
    <property type="evidence" value="ECO:0007669"/>
    <property type="project" value="UniProtKB-KW"/>
</dbReference>
<gene>
    <name evidence="8" type="ORF">INT44_006382</name>
</gene>
<dbReference type="SUPFAM" id="SSF50978">
    <property type="entry name" value="WD40 repeat-like"/>
    <property type="match status" value="1"/>
</dbReference>
<evidence type="ECO:0000259" key="7">
    <source>
        <dbReference type="Pfam" id="PF09384"/>
    </source>
</evidence>
<dbReference type="CDD" id="cd00200">
    <property type="entry name" value="WD40"/>
    <property type="match status" value="1"/>
</dbReference>
<comment type="caution">
    <text evidence="8">The sequence shown here is derived from an EMBL/GenBank/DDBJ whole genome shotgun (WGS) entry which is preliminary data.</text>
</comment>
<proteinExistence type="predicted"/>
<dbReference type="InterPro" id="IPR001680">
    <property type="entry name" value="WD40_rpt"/>
</dbReference>
<evidence type="ECO:0000256" key="6">
    <source>
        <dbReference type="PROSITE-ProRule" id="PRU00221"/>
    </source>
</evidence>
<dbReference type="PANTHER" id="PTHR19924:SF26">
    <property type="entry name" value="U3 SMALL NUCLEOLAR RNA-ASSOCIATED PROTEIN 15 HOMOLOG"/>
    <property type="match status" value="1"/>
</dbReference>
<accession>A0A8H7PTP4</accession>
<keyword evidence="2" id="KW-0698">rRNA processing</keyword>
<dbReference type="GO" id="GO:0005730">
    <property type="term" value="C:nucleolus"/>
    <property type="evidence" value="ECO:0007669"/>
    <property type="project" value="UniProtKB-SubCell"/>
</dbReference>
<evidence type="ECO:0000313" key="8">
    <source>
        <dbReference type="EMBL" id="KAG2179535.1"/>
    </source>
</evidence>
<feature type="domain" description="U3 small nucleolar RNA-associated protein 15 C-terminal" evidence="7">
    <location>
        <begin position="349"/>
        <end position="492"/>
    </location>
</feature>
<dbReference type="PANTHER" id="PTHR19924">
    <property type="entry name" value="UTP15 U3 SMALL NUCLEOLAR RNA-ASSOCIATED PROTEIN 15 FAMILY MEMBER"/>
    <property type="match status" value="1"/>
</dbReference>
<dbReference type="PRINTS" id="PR00320">
    <property type="entry name" value="GPROTEINBRPT"/>
</dbReference>
<dbReference type="InterPro" id="IPR018983">
    <property type="entry name" value="U3_snoRNA-assocProt_15_C"/>
</dbReference>
<keyword evidence="5" id="KW-0539">Nucleus</keyword>
<feature type="repeat" description="WD" evidence="6">
    <location>
        <begin position="118"/>
        <end position="159"/>
    </location>
</feature>
<feature type="repeat" description="WD" evidence="6">
    <location>
        <begin position="244"/>
        <end position="285"/>
    </location>
</feature>
<dbReference type="InterPro" id="IPR020472">
    <property type="entry name" value="WD40_PAC1"/>
</dbReference>
<sequence>MGDYQKLAVKKYARLPSRQTNESRFWKKFKSPVSIKEYAEVSSINFSPVAPHDFVVTSSTRVQIYSSKTHQPKKTISRFKDTAFSGTFRHDGKLIVAGDATGLVQVFDVNSRAILRQFNGHKLPVHVTKFSNDSKHVISGSDDKTLKVWDVSTSEALNVFEDHTDYIRAGLVSVENPNLVLSGSYDQTVKLWDLRSNSCVMSMNHGAPVEEVLMYPGGGAIVSAGGTTVKVWDLLSGGRALHTVANHQKTITSMCFDGSSSRLLTGSLDQHVKIYNVMDYKVVHSIKYPAPVMSVGISSTDSTLAVGMSNGYLSIRQRQAKSSEMAMKKIRDDYVQGGTYKYFVRGQSHQGAEDDFKIESKRKKRLQPYDQYLKKFQYGNALDEVLRTQQFPIVVVSLLQELIHRDGLKLAIAGRDDISLEPIVRFVVKHINYPRYVNLLIDVANAIIDMYSSALGQSPLIDDLIGRLRDKVKMEIAFQKDLMQTLASMDMLFARSAVGDNRTMAVENATTPVSV</sequence>
<dbReference type="OrthoDB" id="431715at2759"/>
<organism evidence="8 9">
    <name type="scientific">Umbelopsis vinacea</name>
    <dbReference type="NCBI Taxonomy" id="44442"/>
    <lineage>
        <taxon>Eukaryota</taxon>
        <taxon>Fungi</taxon>
        <taxon>Fungi incertae sedis</taxon>
        <taxon>Mucoromycota</taxon>
        <taxon>Mucoromycotina</taxon>
        <taxon>Umbelopsidomycetes</taxon>
        <taxon>Umbelopsidales</taxon>
        <taxon>Umbelopsidaceae</taxon>
        <taxon>Umbelopsis</taxon>
    </lineage>
</organism>
<name>A0A8H7PTP4_9FUNG</name>
<dbReference type="GO" id="GO:0045943">
    <property type="term" value="P:positive regulation of transcription by RNA polymerase I"/>
    <property type="evidence" value="ECO:0007669"/>
    <property type="project" value="TreeGrafter"/>
</dbReference>
<dbReference type="PROSITE" id="PS50082">
    <property type="entry name" value="WD_REPEATS_2"/>
    <property type="match status" value="3"/>
</dbReference>
<keyword evidence="9" id="KW-1185">Reference proteome</keyword>
<dbReference type="PROSITE" id="PS00678">
    <property type="entry name" value="WD_REPEATS_1"/>
    <property type="match status" value="2"/>
</dbReference>
<dbReference type="Pfam" id="PF00400">
    <property type="entry name" value="WD40"/>
    <property type="match status" value="3"/>
</dbReference>
<evidence type="ECO:0000256" key="1">
    <source>
        <dbReference type="ARBA" id="ARBA00004604"/>
    </source>
</evidence>